<accession>A0A4U5M571</accession>
<keyword evidence="4 8" id="KW-0812">Transmembrane</keyword>
<dbReference type="InterPro" id="IPR051962">
    <property type="entry name" value="Cuticlin"/>
</dbReference>
<gene>
    <name evidence="10" type="ORF">L596_027284</name>
</gene>
<keyword evidence="11" id="KW-1185">Reference proteome</keyword>
<evidence type="ECO:0000256" key="3">
    <source>
        <dbReference type="ARBA" id="ARBA00022475"/>
    </source>
</evidence>
<dbReference type="GO" id="GO:0005886">
    <property type="term" value="C:plasma membrane"/>
    <property type="evidence" value="ECO:0007669"/>
    <property type="project" value="UniProtKB-SubCell"/>
</dbReference>
<dbReference type="GO" id="GO:0042302">
    <property type="term" value="F:structural constituent of cuticle"/>
    <property type="evidence" value="ECO:0007669"/>
    <property type="project" value="UniProtKB-KW"/>
</dbReference>
<dbReference type="EMBL" id="AZBU02000010">
    <property type="protein sequence ID" value="TKR63453.1"/>
    <property type="molecule type" value="Genomic_DNA"/>
</dbReference>
<keyword evidence="7 8" id="KW-0472">Membrane</keyword>
<dbReference type="STRING" id="34508.A0A4U5M571"/>
<evidence type="ECO:0000256" key="2">
    <source>
        <dbReference type="ARBA" id="ARBA00022460"/>
    </source>
</evidence>
<keyword evidence="5" id="KW-0732">Signal</keyword>
<evidence type="ECO:0000256" key="7">
    <source>
        <dbReference type="ARBA" id="ARBA00023136"/>
    </source>
</evidence>
<dbReference type="InterPro" id="IPR056953">
    <property type="entry name" value="CUT_N"/>
</dbReference>
<proteinExistence type="predicted"/>
<evidence type="ECO:0000256" key="4">
    <source>
        <dbReference type="ARBA" id="ARBA00022692"/>
    </source>
</evidence>
<dbReference type="Proteomes" id="UP000298663">
    <property type="component" value="Unassembled WGS sequence"/>
</dbReference>
<dbReference type="PANTHER" id="PTHR22907:SF27">
    <property type="entry name" value="ZP DOMAIN-CONTAINING PROTEIN"/>
    <property type="match status" value="1"/>
</dbReference>
<dbReference type="OrthoDB" id="6139674at2759"/>
<dbReference type="SMART" id="SM00241">
    <property type="entry name" value="ZP"/>
    <property type="match status" value="1"/>
</dbReference>
<name>A0A4U5M571_STECR</name>
<dbReference type="Pfam" id="PF25301">
    <property type="entry name" value="CUT_C"/>
    <property type="match status" value="1"/>
</dbReference>
<comment type="subcellular location">
    <subcellularLocation>
        <location evidence="1">Cell membrane</location>
        <topology evidence="1">Single-pass type I membrane protein</topology>
    </subcellularLocation>
</comment>
<evidence type="ECO:0000256" key="1">
    <source>
        <dbReference type="ARBA" id="ARBA00004251"/>
    </source>
</evidence>
<sequence length="428" mass="48423">MKAQTRSRYGVRYSNPSLNVLYRHQNKILVGHNRSRRLDLATNLVKSHFQTASLWRLVVLRRPTSHLCEPVVDCMMDRVKITFKTERPFTGRIFVKGMVDKDQCVDSYQTNSKTSVQFEMVNGQCNMRRSRKVGPEQRGVEQSITVIVSFHNIFITKVDRAYRCTCFYMEADRVVTNRFDVSMLPTTDLVDTARMPTCSYSVRKDSIDGPLVKYARVGEPVFHVWKCDSDMFGMLVHSCFVDDGNGEDRQEIINANGCSVENVLVPDLIYNHENNVAYSEVNVFKIADKATTYFQCAVSTCMISEGMCAGKTPPRCGSLPDVRLKRHATIPAIVESNGTRKDDPFTMDISADKIFVLDLDEADEKRNLQKAREAAELEAVLLQAPQKVCFSQQTVSLLTVLMAFSTCVVAASALGFWWRRGGWAPKTI</sequence>
<feature type="domain" description="ZP" evidence="9">
    <location>
        <begin position="73"/>
        <end position="315"/>
    </location>
</feature>
<dbReference type="PROSITE" id="PS51034">
    <property type="entry name" value="ZP_2"/>
    <property type="match status" value="1"/>
</dbReference>
<feature type="transmembrane region" description="Helical" evidence="8">
    <location>
        <begin position="395"/>
        <end position="418"/>
    </location>
</feature>
<evidence type="ECO:0000256" key="6">
    <source>
        <dbReference type="ARBA" id="ARBA00022989"/>
    </source>
</evidence>
<organism evidence="10 11">
    <name type="scientific">Steinernema carpocapsae</name>
    <name type="common">Entomopathogenic nematode</name>
    <dbReference type="NCBI Taxonomy" id="34508"/>
    <lineage>
        <taxon>Eukaryota</taxon>
        <taxon>Metazoa</taxon>
        <taxon>Ecdysozoa</taxon>
        <taxon>Nematoda</taxon>
        <taxon>Chromadorea</taxon>
        <taxon>Rhabditida</taxon>
        <taxon>Tylenchina</taxon>
        <taxon>Panagrolaimomorpha</taxon>
        <taxon>Strongyloidoidea</taxon>
        <taxon>Steinernematidae</taxon>
        <taxon>Steinernema</taxon>
    </lineage>
</organism>
<evidence type="ECO:0000313" key="11">
    <source>
        <dbReference type="Proteomes" id="UP000298663"/>
    </source>
</evidence>
<dbReference type="InterPro" id="IPR057475">
    <property type="entry name" value="CUT_C"/>
</dbReference>
<keyword evidence="6 8" id="KW-1133">Transmembrane helix</keyword>
<protein>
    <recommendedName>
        <fullName evidence="9">ZP domain-containing protein</fullName>
    </recommendedName>
</protein>
<evidence type="ECO:0000259" key="9">
    <source>
        <dbReference type="PROSITE" id="PS51034"/>
    </source>
</evidence>
<dbReference type="PANTHER" id="PTHR22907">
    <property type="entry name" value="GH04558P"/>
    <property type="match status" value="1"/>
</dbReference>
<evidence type="ECO:0000256" key="5">
    <source>
        <dbReference type="ARBA" id="ARBA00022729"/>
    </source>
</evidence>
<reference evidence="10 11" key="1">
    <citation type="journal article" date="2015" name="Genome Biol.">
        <title>Comparative genomics of Steinernema reveals deeply conserved gene regulatory networks.</title>
        <authorList>
            <person name="Dillman A.R."/>
            <person name="Macchietto M."/>
            <person name="Porter C.F."/>
            <person name="Rogers A."/>
            <person name="Williams B."/>
            <person name="Antoshechkin I."/>
            <person name="Lee M.M."/>
            <person name="Goodwin Z."/>
            <person name="Lu X."/>
            <person name="Lewis E.E."/>
            <person name="Goodrich-Blair H."/>
            <person name="Stock S.P."/>
            <person name="Adams B.J."/>
            <person name="Sternberg P.W."/>
            <person name="Mortazavi A."/>
        </authorList>
    </citation>
    <scope>NUCLEOTIDE SEQUENCE [LARGE SCALE GENOMIC DNA]</scope>
    <source>
        <strain evidence="10 11">ALL</strain>
    </source>
</reference>
<reference evidence="10 11" key="2">
    <citation type="journal article" date="2019" name="G3 (Bethesda)">
        <title>Hybrid Assembly of the Genome of the Entomopathogenic Nematode Steinernema carpocapsae Identifies the X-Chromosome.</title>
        <authorList>
            <person name="Serra L."/>
            <person name="Macchietto M."/>
            <person name="Macias-Munoz A."/>
            <person name="McGill C.J."/>
            <person name="Rodriguez I.M."/>
            <person name="Rodriguez B."/>
            <person name="Murad R."/>
            <person name="Mortazavi A."/>
        </authorList>
    </citation>
    <scope>NUCLEOTIDE SEQUENCE [LARGE SCALE GENOMIC DNA]</scope>
    <source>
        <strain evidence="10 11">ALL</strain>
    </source>
</reference>
<comment type="caution">
    <text evidence="10">The sequence shown here is derived from an EMBL/GenBank/DDBJ whole genome shotgun (WGS) entry which is preliminary data.</text>
</comment>
<dbReference type="InterPro" id="IPR001507">
    <property type="entry name" value="ZP_dom"/>
</dbReference>
<dbReference type="Pfam" id="PF25057">
    <property type="entry name" value="CUT_N"/>
    <property type="match status" value="1"/>
</dbReference>
<keyword evidence="3" id="KW-1003">Cell membrane</keyword>
<keyword evidence="2" id="KW-0193">Cuticle</keyword>
<evidence type="ECO:0000256" key="8">
    <source>
        <dbReference type="SAM" id="Phobius"/>
    </source>
</evidence>
<dbReference type="AlphaFoldDB" id="A0A4U5M571"/>
<evidence type="ECO:0000313" key="10">
    <source>
        <dbReference type="EMBL" id="TKR63453.1"/>
    </source>
</evidence>